<name>A0ABU8BQH9_9RHOB</name>
<dbReference type="PRINTS" id="PR02008">
    <property type="entry name" value="RCMTFAMILY"/>
</dbReference>
<keyword evidence="2 5" id="KW-0808">Transferase</keyword>
<evidence type="ECO:0000313" key="8">
    <source>
        <dbReference type="Proteomes" id="UP001431963"/>
    </source>
</evidence>
<keyword evidence="3 5" id="KW-0949">S-adenosyl-L-methionine</keyword>
<dbReference type="PANTHER" id="PTHR22807:SF53">
    <property type="entry name" value="RIBOSOMAL RNA SMALL SUBUNIT METHYLTRANSFERASE B-RELATED"/>
    <property type="match status" value="1"/>
</dbReference>
<organism evidence="7 8">
    <name type="scientific">Gemmobacter denitrificans</name>
    <dbReference type="NCBI Taxonomy" id="3123040"/>
    <lineage>
        <taxon>Bacteria</taxon>
        <taxon>Pseudomonadati</taxon>
        <taxon>Pseudomonadota</taxon>
        <taxon>Alphaproteobacteria</taxon>
        <taxon>Rhodobacterales</taxon>
        <taxon>Paracoccaceae</taxon>
        <taxon>Gemmobacter</taxon>
    </lineage>
</organism>
<evidence type="ECO:0000256" key="1">
    <source>
        <dbReference type="ARBA" id="ARBA00022603"/>
    </source>
</evidence>
<keyword evidence="8" id="KW-1185">Reference proteome</keyword>
<comment type="caution">
    <text evidence="5">Lacks conserved residue(s) required for the propagation of feature annotation.</text>
</comment>
<evidence type="ECO:0000256" key="4">
    <source>
        <dbReference type="ARBA" id="ARBA00022884"/>
    </source>
</evidence>
<dbReference type="Proteomes" id="UP001431963">
    <property type="component" value="Unassembled WGS sequence"/>
</dbReference>
<comment type="caution">
    <text evidence="7">The sequence shown here is derived from an EMBL/GenBank/DDBJ whole genome shotgun (WGS) entry which is preliminary data.</text>
</comment>
<dbReference type="InterPro" id="IPR049560">
    <property type="entry name" value="MeTrfase_RsmB-F_NOP2_cat"/>
</dbReference>
<evidence type="ECO:0000313" key="7">
    <source>
        <dbReference type="EMBL" id="MEH7826964.1"/>
    </source>
</evidence>
<dbReference type="InterPro" id="IPR054728">
    <property type="entry name" value="RsmB-like_ferredoxin"/>
</dbReference>
<evidence type="ECO:0000259" key="6">
    <source>
        <dbReference type="PROSITE" id="PS51686"/>
    </source>
</evidence>
<gene>
    <name evidence="7" type="ORF">V6590_02265</name>
</gene>
<evidence type="ECO:0000256" key="2">
    <source>
        <dbReference type="ARBA" id="ARBA00022679"/>
    </source>
</evidence>
<dbReference type="Pfam" id="PF01189">
    <property type="entry name" value="Methyltr_RsmB-F"/>
    <property type="match status" value="1"/>
</dbReference>
<dbReference type="InterPro" id="IPR001678">
    <property type="entry name" value="MeTrfase_RsmB-F_NOP2_dom"/>
</dbReference>
<feature type="binding site" evidence="5">
    <location>
        <position position="246"/>
    </location>
    <ligand>
        <name>S-adenosyl-L-methionine</name>
        <dbReference type="ChEBI" id="CHEBI:59789"/>
    </ligand>
</feature>
<keyword evidence="1 5" id="KW-0489">Methyltransferase</keyword>
<dbReference type="PANTHER" id="PTHR22807">
    <property type="entry name" value="NOP2 YEAST -RELATED NOL1/NOP2/FMU SUN DOMAIN-CONTAINING"/>
    <property type="match status" value="1"/>
</dbReference>
<sequence>MTPAARLSAAITILDRILAGTPAEQALVNWARASRFAGSGDRNAIRDLVFDALRCRRSHAALGGGETGRGLILGGLRAAGIDPGPLFTGEGHAPAPIGPDDVSIIPQGFEAADIPDWIGPQMQADLGDDFSAITAALRQRAPVFLRVNLVRGGLVAAQAALADEGITAEPHPLSPTALQVTEGARKIALSAPYQDGRVELQDAASQAVVDALPLADGMRVLDYCAGGGGKVLAMAARARLRAFAHDTNPGRMRDLPDRAKRAGVKISITARPEGPFDLVLTDVPCSGSGSWRRAPEGKWLLTPEKLQSLLTVQQTILHRAAALVRPGGWLGYATCSLLRCENRAHIDSFLADHPGWNLERDRQFTPLDGADGFYGAVLRRNAG</sequence>
<dbReference type="SUPFAM" id="SSF53335">
    <property type="entry name" value="S-adenosyl-L-methionine-dependent methyltransferases"/>
    <property type="match status" value="1"/>
</dbReference>
<dbReference type="Gene3D" id="3.30.70.1170">
    <property type="entry name" value="Sun protein, domain 3"/>
    <property type="match status" value="1"/>
</dbReference>
<comment type="similarity">
    <text evidence="5">Belongs to the class I-like SAM-binding methyltransferase superfamily. RsmB/NOP family.</text>
</comment>
<protein>
    <submittedName>
        <fullName evidence="7">RsmB/NOP family class I SAM-dependent RNA methyltransferase</fullName>
        <ecNumber evidence="7">2.1.1.-</ecNumber>
    </submittedName>
</protein>
<evidence type="ECO:0000256" key="3">
    <source>
        <dbReference type="ARBA" id="ARBA00022691"/>
    </source>
</evidence>
<reference evidence="7" key="1">
    <citation type="submission" date="2024-02" db="EMBL/GenBank/DDBJ databases">
        <title>Genome sequences of strain Gemmobacter sp. JM10B15.</title>
        <authorList>
            <person name="Zhang M."/>
        </authorList>
    </citation>
    <scope>NUCLEOTIDE SEQUENCE</scope>
    <source>
        <strain evidence="7">JM10B15</strain>
    </source>
</reference>
<feature type="active site" description="Nucleophile" evidence="5">
    <location>
        <position position="335"/>
    </location>
</feature>
<dbReference type="InterPro" id="IPR029063">
    <property type="entry name" value="SAM-dependent_MTases_sf"/>
</dbReference>
<accession>A0ABU8BQH9</accession>
<proteinExistence type="inferred from homology"/>
<keyword evidence="4 5" id="KW-0694">RNA-binding</keyword>
<dbReference type="GO" id="GO:0032259">
    <property type="term" value="P:methylation"/>
    <property type="evidence" value="ECO:0007669"/>
    <property type="project" value="UniProtKB-KW"/>
</dbReference>
<dbReference type="Gene3D" id="3.40.50.150">
    <property type="entry name" value="Vaccinia Virus protein VP39"/>
    <property type="match status" value="1"/>
</dbReference>
<evidence type="ECO:0000256" key="5">
    <source>
        <dbReference type="PROSITE-ProRule" id="PRU01023"/>
    </source>
</evidence>
<dbReference type="PROSITE" id="PS51686">
    <property type="entry name" value="SAM_MT_RSMB_NOP"/>
    <property type="match status" value="1"/>
</dbReference>
<feature type="binding site" evidence="5">
    <location>
        <position position="282"/>
    </location>
    <ligand>
        <name>S-adenosyl-L-methionine</name>
        <dbReference type="ChEBI" id="CHEBI:59789"/>
    </ligand>
</feature>
<dbReference type="EMBL" id="JBALHR010000001">
    <property type="protein sequence ID" value="MEH7826964.1"/>
    <property type="molecule type" value="Genomic_DNA"/>
</dbReference>
<dbReference type="RefSeq" id="WP_335418897.1">
    <property type="nucleotide sequence ID" value="NZ_JBALHR010000001.1"/>
</dbReference>
<feature type="domain" description="SAM-dependent MTase RsmB/NOP-type" evidence="6">
    <location>
        <begin position="133"/>
        <end position="383"/>
    </location>
</feature>
<dbReference type="EC" id="2.1.1.-" evidence="7"/>
<dbReference type="InterPro" id="IPR023267">
    <property type="entry name" value="RCMT"/>
</dbReference>
<dbReference type="Pfam" id="PF22458">
    <property type="entry name" value="RsmF-B_ferredox"/>
    <property type="match status" value="1"/>
</dbReference>
<dbReference type="GO" id="GO:0008168">
    <property type="term" value="F:methyltransferase activity"/>
    <property type="evidence" value="ECO:0007669"/>
    <property type="project" value="UniProtKB-KW"/>
</dbReference>